<evidence type="ECO:0000313" key="3">
    <source>
        <dbReference type="EMBL" id="MDX8151630.1"/>
    </source>
</evidence>
<dbReference type="InterPro" id="IPR000873">
    <property type="entry name" value="AMP-dep_synth/lig_dom"/>
</dbReference>
<evidence type="ECO:0000259" key="1">
    <source>
        <dbReference type="Pfam" id="PF00501"/>
    </source>
</evidence>
<sequence length="499" mass="53241">MGTNANLATLLTTTAAKHPERIAIRLDDIAVPYAGLDAASQRVAGLLREMGVEDGDRVGIMLPNTPHFPMAYYGALRLGAIVVPMNPLLSPREVAYYLDDSGAKVLLAWHDFAASAEGGAEQAEGDAQVLLVEPTDIAQRVAAAPAIEEVAHKEGDDTAVVLYTSGTTGRPKGAELTHHSIGSNVQASIGLFDPSEEDVFFGGLPFFHVFGQTCTLNVSVATGSEVTLLPRFDPTKALEVVQRDGVTIFMGVPTMHGAVLHHPKRGDFDTSSLRLFVSGGSALPVEVLKGIKEAFGSPILEGYGLSETSPVASFSRADLPLKPGSIGVAIDGVQLRLVDDEGNEVGVGEVGELQIKGPNVMKGYWRNPEATAKAISDDGWFASGDMAKKDEDDFFFIVDRKKDLIIRGGYNVYPREVEEVLYEHPAVAEAAVIGVPHDELGEEIAAVVALKDGQSVTEDELQQHVKAQVAAYKYPRTVKIVDALPKGPTGKILKREISA</sequence>
<dbReference type="InterPro" id="IPR025110">
    <property type="entry name" value="AMP-bd_C"/>
</dbReference>
<dbReference type="Proteomes" id="UP001277761">
    <property type="component" value="Unassembled WGS sequence"/>
</dbReference>
<reference evidence="3 4" key="1">
    <citation type="submission" date="2023-11" db="EMBL/GenBank/DDBJ databases">
        <authorList>
            <person name="Xu M."/>
            <person name="Jiang T."/>
        </authorList>
    </citation>
    <scope>NUCLEOTIDE SEQUENCE [LARGE SCALE GENOMIC DNA]</scope>
    <source>
        <strain evidence="3 4">SD</strain>
    </source>
</reference>
<proteinExistence type="predicted"/>
<evidence type="ECO:0000259" key="2">
    <source>
        <dbReference type="Pfam" id="PF13193"/>
    </source>
</evidence>
<dbReference type="InterPro" id="IPR050237">
    <property type="entry name" value="ATP-dep_AMP-bd_enzyme"/>
</dbReference>
<dbReference type="PANTHER" id="PTHR43767:SF1">
    <property type="entry name" value="NONRIBOSOMAL PEPTIDE SYNTHASE PES1 (EUROFUNG)-RELATED"/>
    <property type="match status" value="1"/>
</dbReference>
<dbReference type="Pfam" id="PF00501">
    <property type="entry name" value="AMP-binding"/>
    <property type="match status" value="1"/>
</dbReference>
<dbReference type="GO" id="GO:0016874">
    <property type="term" value="F:ligase activity"/>
    <property type="evidence" value="ECO:0007669"/>
    <property type="project" value="UniProtKB-KW"/>
</dbReference>
<dbReference type="Pfam" id="PF13193">
    <property type="entry name" value="AMP-binding_C"/>
    <property type="match status" value="1"/>
</dbReference>
<feature type="domain" description="AMP-dependent synthetase/ligase" evidence="1">
    <location>
        <begin position="13"/>
        <end position="365"/>
    </location>
</feature>
<dbReference type="InterPro" id="IPR042099">
    <property type="entry name" value="ANL_N_sf"/>
</dbReference>
<dbReference type="PROSITE" id="PS00455">
    <property type="entry name" value="AMP_BINDING"/>
    <property type="match status" value="1"/>
</dbReference>
<comment type="caution">
    <text evidence="3">The sequence shown here is derived from an EMBL/GenBank/DDBJ whole genome shotgun (WGS) entry which is preliminary data.</text>
</comment>
<gene>
    <name evidence="3" type="ORF">SK069_08510</name>
</gene>
<keyword evidence="3" id="KW-0436">Ligase</keyword>
<dbReference type="Gene3D" id="3.40.50.12780">
    <property type="entry name" value="N-terminal domain of ligase-like"/>
    <property type="match status" value="1"/>
</dbReference>
<protein>
    <submittedName>
        <fullName evidence="3">Long-chain fatty acid--CoA ligase</fullName>
    </submittedName>
</protein>
<keyword evidence="4" id="KW-1185">Reference proteome</keyword>
<feature type="domain" description="AMP-binding enzyme C-terminal" evidence="2">
    <location>
        <begin position="416"/>
        <end position="491"/>
    </location>
</feature>
<organism evidence="3 4">
    <name type="scientific">Patulibacter brassicae</name>
    <dbReference type="NCBI Taxonomy" id="1705717"/>
    <lineage>
        <taxon>Bacteria</taxon>
        <taxon>Bacillati</taxon>
        <taxon>Actinomycetota</taxon>
        <taxon>Thermoleophilia</taxon>
        <taxon>Solirubrobacterales</taxon>
        <taxon>Patulibacteraceae</taxon>
        <taxon>Patulibacter</taxon>
    </lineage>
</organism>
<dbReference type="NCBIfam" id="NF004837">
    <property type="entry name" value="PRK06187.1"/>
    <property type="match status" value="1"/>
</dbReference>
<dbReference type="CDD" id="cd05936">
    <property type="entry name" value="FC-FACS_FadD_like"/>
    <property type="match status" value="1"/>
</dbReference>
<dbReference type="PANTHER" id="PTHR43767">
    <property type="entry name" value="LONG-CHAIN-FATTY-ACID--COA LIGASE"/>
    <property type="match status" value="1"/>
</dbReference>
<accession>A0ABU4VII3</accession>
<evidence type="ECO:0000313" key="4">
    <source>
        <dbReference type="Proteomes" id="UP001277761"/>
    </source>
</evidence>
<dbReference type="SUPFAM" id="SSF56801">
    <property type="entry name" value="Acetyl-CoA synthetase-like"/>
    <property type="match status" value="1"/>
</dbReference>
<dbReference type="InterPro" id="IPR020845">
    <property type="entry name" value="AMP-binding_CS"/>
</dbReference>
<dbReference type="Gene3D" id="3.30.300.30">
    <property type="match status" value="1"/>
</dbReference>
<dbReference type="EMBL" id="JAXAVX010000003">
    <property type="protein sequence ID" value="MDX8151630.1"/>
    <property type="molecule type" value="Genomic_DNA"/>
</dbReference>
<name>A0ABU4VII3_9ACTN</name>
<dbReference type="InterPro" id="IPR045851">
    <property type="entry name" value="AMP-bd_C_sf"/>
</dbReference>